<feature type="transmembrane region" description="Helical" evidence="9">
    <location>
        <begin position="253"/>
        <end position="275"/>
    </location>
</feature>
<evidence type="ECO:0000313" key="12">
    <source>
        <dbReference type="Proteomes" id="UP000596660"/>
    </source>
</evidence>
<dbReference type="FunFam" id="3.30.200.20:FF:000489">
    <property type="entry name" value="Inactive receptor-like serine/threonine-protein kinase"/>
    <property type="match status" value="1"/>
</dbReference>
<proteinExistence type="predicted"/>
<feature type="compositionally biased region" description="Low complexity" evidence="8">
    <location>
        <begin position="226"/>
        <end position="241"/>
    </location>
</feature>
<evidence type="ECO:0000256" key="3">
    <source>
        <dbReference type="ARBA" id="ARBA00022729"/>
    </source>
</evidence>
<dbReference type="GO" id="GO:0005524">
    <property type="term" value="F:ATP binding"/>
    <property type="evidence" value="ECO:0007669"/>
    <property type="project" value="InterPro"/>
</dbReference>
<dbReference type="InterPro" id="IPR001245">
    <property type="entry name" value="Ser-Thr/Tyr_kinase_cat_dom"/>
</dbReference>
<evidence type="ECO:0000256" key="2">
    <source>
        <dbReference type="ARBA" id="ARBA00022692"/>
    </source>
</evidence>
<sequence>MKSNLWVFYGVNLVFLFHLQLLLLPCSSLNSEGLALLKFKEKVVRDPFNALSNWSDKDGDLDHCSWFGVSCSEGNVVILNLKDLCLGGTLASELGNLYHIKSIILRNNSFDGIIASEIADLKELEMLDLGYNNFSGPIPSNLGNNFSLSILLLDNNNNLGSLSPELNQLQMQSEHQVDEEYLRTVSARASCNSKSFSWSWEITLFNYNLSLASLSDPPSPTPSNPPVVSVSPAAQAAQVPDNTKRSGSKQHKVIILASVAGGLTLLIISAAAIIVCRSSKIGTVKPWATGLSGQLQRAFVSGVPKLKRAELETACEDFSNIIGTLNDGTVYKGTLSSGIEIAVVATSVKSSEEWSRKLEAQFRKKIETLSKVNHKNFVNLIGFCEEEKPFTRMMVFEYAPNGTLFEHLHIKEAERLDWKMRLRVIMGMAYCLEHMHQLNPPIPHRDLQSSSMYLSEDYATKVSDFSFWTVGTVSKMRSPSMHLLEAALTDIEGNVYNFGMVLLEIITGRMPYMEDNRTVADWVFYCLEKDYLPQDIIDPTLSSFKAEEVQRLFWIIKDCVQPDPQERPTMKTIAARLREITGMGPDGATPRLSPLWWAELEVMSMDGS</sequence>
<keyword evidence="2 9" id="KW-0812">Transmembrane</keyword>
<evidence type="ECO:0000256" key="9">
    <source>
        <dbReference type="SAM" id="Phobius"/>
    </source>
</evidence>
<dbReference type="Proteomes" id="UP000596660">
    <property type="component" value="Unplaced"/>
</dbReference>
<accession>A0A803LCW0</accession>
<organism evidence="11 12">
    <name type="scientific">Chenopodium quinoa</name>
    <name type="common">Quinoa</name>
    <dbReference type="NCBI Taxonomy" id="63459"/>
    <lineage>
        <taxon>Eukaryota</taxon>
        <taxon>Viridiplantae</taxon>
        <taxon>Streptophyta</taxon>
        <taxon>Embryophyta</taxon>
        <taxon>Tracheophyta</taxon>
        <taxon>Spermatophyta</taxon>
        <taxon>Magnoliopsida</taxon>
        <taxon>eudicotyledons</taxon>
        <taxon>Gunneridae</taxon>
        <taxon>Pentapetalae</taxon>
        <taxon>Caryophyllales</taxon>
        <taxon>Chenopodiaceae</taxon>
        <taxon>Chenopodioideae</taxon>
        <taxon>Atripliceae</taxon>
        <taxon>Chenopodium</taxon>
    </lineage>
</organism>
<dbReference type="SUPFAM" id="SSF52058">
    <property type="entry name" value="L domain-like"/>
    <property type="match status" value="1"/>
</dbReference>
<feature type="transmembrane region" description="Helical" evidence="9">
    <location>
        <begin position="6"/>
        <end position="24"/>
    </location>
</feature>
<keyword evidence="6 9" id="KW-0472">Membrane</keyword>
<evidence type="ECO:0000256" key="4">
    <source>
        <dbReference type="ARBA" id="ARBA00022737"/>
    </source>
</evidence>
<comment type="subcellular location">
    <subcellularLocation>
        <location evidence="7">Endomembrane system</location>
        <topology evidence="7">Single-pass type I membrane protein</topology>
    </subcellularLocation>
</comment>
<keyword evidence="5 9" id="KW-1133">Transmembrane helix</keyword>
<evidence type="ECO:0000256" key="7">
    <source>
        <dbReference type="ARBA" id="ARBA00046288"/>
    </source>
</evidence>
<dbReference type="Gene3D" id="3.30.200.20">
    <property type="entry name" value="Phosphorylase Kinase, domain 1"/>
    <property type="match status" value="1"/>
</dbReference>
<dbReference type="Gene3D" id="3.80.10.10">
    <property type="entry name" value="Ribonuclease Inhibitor"/>
    <property type="match status" value="1"/>
</dbReference>
<reference evidence="11" key="1">
    <citation type="journal article" date="2017" name="Nature">
        <title>The genome of Chenopodium quinoa.</title>
        <authorList>
            <person name="Jarvis D.E."/>
            <person name="Ho Y.S."/>
            <person name="Lightfoot D.J."/>
            <person name="Schmoeckel S.M."/>
            <person name="Li B."/>
            <person name="Borm T.J.A."/>
            <person name="Ohyanagi H."/>
            <person name="Mineta K."/>
            <person name="Michell C.T."/>
            <person name="Saber N."/>
            <person name="Kharbatia N.M."/>
            <person name="Rupper R.R."/>
            <person name="Sharp A.R."/>
            <person name="Dally N."/>
            <person name="Boughton B.A."/>
            <person name="Woo Y.H."/>
            <person name="Gao G."/>
            <person name="Schijlen E.G.W.M."/>
            <person name="Guo X."/>
            <person name="Momin A.A."/>
            <person name="Negrao S."/>
            <person name="Al-Babili S."/>
            <person name="Gehring C."/>
            <person name="Roessner U."/>
            <person name="Jung C."/>
            <person name="Murphy K."/>
            <person name="Arold S.T."/>
            <person name="Gojobori T."/>
            <person name="van der Linden C.G."/>
            <person name="van Loo E.N."/>
            <person name="Jellen E.N."/>
            <person name="Maughan P.J."/>
            <person name="Tester M."/>
        </authorList>
    </citation>
    <scope>NUCLEOTIDE SEQUENCE [LARGE SCALE GENOMIC DNA]</scope>
    <source>
        <strain evidence="11">cv. PI 614886</strain>
    </source>
</reference>
<dbReference type="Pfam" id="PF08263">
    <property type="entry name" value="LRRNT_2"/>
    <property type="match status" value="1"/>
</dbReference>
<evidence type="ECO:0000256" key="6">
    <source>
        <dbReference type="ARBA" id="ARBA00023136"/>
    </source>
</evidence>
<dbReference type="GO" id="GO:0004672">
    <property type="term" value="F:protein kinase activity"/>
    <property type="evidence" value="ECO:0007669"/>
    <property type="project" value="InterPro"/>
</dbReference>
<dbReference type="InterPro" id="IPR011009">
    <property type="entry name" value="Kinase-like_dom_sf"/>
</dbReference>
<dbReference type="GO" id="GO:0012505">
    <property type="term" value="C:endomembrane system"/>
    <property type="evidence" value="ECO:0007669"/>
    <property type="project" value="UniProtKB-SubCell"/>
</dbReference>
<dbReference type="PANTHER" id="PTHR46084:SF14">
    <property type="entry name" value="PROTEIN KINASE DOMAIN-CONTAINING PROTEIN"/>
    <property type="match status" value="1"/>
</dbReference>
<keyword evidence="12" id="KW-1185">Reference proteome</keyword>
<dbReference type="Gene3D" id="1.10.510.10">
    <property type="entry name" value="Transferase(Phosphotransferase) domain 1"/>
    <property type="match status" value="1"/>
</dbReference>
<evidence type="ECO:0000256" key="5">
    <source>
        <dbReference type="ARBA" id="ARBA00022989"/>
    </source>
</evidence>
<dbReference type="InterPro" id="IPR013210">
    <property type="entry name" value="LRR_N_plant-typ"/>
</dbReference>
<dbReference type="AlphaFoldDB" id="A0A803LCW0"/>
<dbReference type="PANTHER" id="PTHR46084">
    <property type="entry name" value="PROTEIN MALE DISCOVERER 2"/>
    <property type="match status" value="1"/>
</dbReference>
<evidence type="ECO:0000256" key="8">
    <source>
        <dbReference type="SAM" id="MobiDB-lite"/>
    </source>
</evidence>
<dbReference type="OMA" id="SWSGENG"/>
<dbReference type="FunFam" id="3.80.10.10:FF:000400">
    <property type="entry name" value="Nuclear pore complex protein NUP107"/>
    <property type="match status" value="1"/>
</dbReference>
<dbReference type="Gramene" id="AUR62009699-RA">
    <property type="protein sequence ID" value="AUR62009699-RA:cds"/>
    <property type="gene ID" value="AUR62009699"/>
</dbReference>
<dbReference type="PROSITE" id="PS50011">
    <property type="entry name" value="PROTEIN_KINASE_DOM"/>
    <property type="match status" value="1"/>
</dbReference>
<evidence type="ECO:0000313" key="11">
    <source>
        <dbReference type="EnsemblPlants" id="AUR62009699-RA:cds"/>
    </source>
</evidence>
<name>A0A803LCW0_CHEQI</name>
<keyword evidence="1" id="KW-0433">Leucine-rich repeat</keyword>
<reference evidence="11" key="2">
    <citation type="submission" date="2021-03" db="UniProtKB">
        <authorList>
            <consortium name="EnsemblPlants"/>
        </authorList>
    </citation>
    <scope>IDENTIFICATION</scope>
</reference>
<evidence type="ECO:0000256" key="1">
    <source>
        <dbReference type="ARBA" id="ARBA00022614"/>
    </source>
</evidence>
<dbReference type="Pfam" id="PF07714">
    <property type="entry name" value="PK_Tyr_Ser-Thr"/>
    <property type="match status" value="1"/>
</dbReference>
<protein>
    <recommendedName>
        <fullName evidence="10">Protein kinase domain-containing protein</fullName>
    </recommendedName>
</protein>
<dbReference type="InterPro" id="IPR032675">
    <property type="entry name" value="LRR_dom_sf"/>
</dbReference>
<feature type="region of interest" description="Disordered" evidence="8">
    <location>
        <begin position="215"/>
        <end position="245"/>
    </location>
</feature>
<dbReference type="EnsemblPlants" id="AUR62009699-RA">
    <property type="protein sequence ID" value="AUR62009699-RA:cds"/>
    <property type="gene ID" value="AUR62009699"/>
</dbReference>
<keyword evidence="3" id="KW-0732">Signal</keyword>
<keyword evidence="4" id="KW-0677">Repeat</keyword>
<dbReference type="InterPro" id="IPR000719">
    <property type="entry name" value="Prot_kinase_dom"/>
</dbReference>
<dbReference type="SUPFAM" id="SSF56112">
    <property type="entry name" value="Protein kinase-like (PK-like)"/>
    <property type="match status" value="1"/>
</dbReference>
<feature type="domain" description="Protein kinase" evidence="10">
    <location>
        <begin position="316"/>
        <end position="581"/>
    </location>
</feature>
<evidence type="ECO:0000259" key="10">
    <source>
        <dbReference type="PROSITE" id="PS50011"/>
    </source>
</evidence>